<organism evidence="4 5">
    <name type="scientific">Mortierella polycephala</name>
    <dbReference type="NCBI Taxonomy" id="41804"/>
    <lineage>
        <taxon>Eukaryota</taxon>
        <taxon>Fungi</taxon>
        <taxon>Fungi incertae sedis</taxon>
        <taxon>Mucoromycota</taxon>
        <taxon>Mortierellomycotina</taxon>
        <taxon>Mortierellomycetes</taxon>
        <taxon>Mortierellales</taxon>
        <taxon>Mortierellaceae</taxon>
        <taxon>Mortierella</taxon>
    </lineage>
</organism>
<evidence type="ECO:0000256" key="1">
    <source>
        <dbReference type="ARBA" id="ARBA00022441"/>
    </source>
</evidence>
<feature type="region of interest" description="Disordered" evidence="3">
    <location>
        <begin position="494"/>
        <end position="515"/>
    </location>
</feature>
<proteinExistence type="predicted"/>
<comment type="caution">
    <text evidence="4">The sequence shown here is derived from an EMBL/GenBank/DDBJ whole genome shotgun (WGS) entry which is preliminary data.</text>
</comment>
<dbReference type="OrthoDB" id="10251809at2759"/>
<dbReference type="SUPFAM" id="SSF117281">
    <property type="entry name" value="Kelch motif"/>
    <property type="match status" value="1"/>
</dbReference>
<evidence type="ECO:0000313" key="5">
    <source>
        <dbReference type="Proteomes" id="UP000726737"/>
    </source>
</evidence>
<feature type="region of interest" description="Disordered" evidence="3">
    <location>
        <begin position="428"/>
        <end position="470"/>
    </location>
</feature>
<sequence length="838" mass="89004">MPTPIAGQGPTVFKPIANCASAILADGYLYIYGGTTAFGVTLNTKSNQFLRVDLTKDFSTLTPNWVSLRGYRSYTAITAVSSRSGEQFIIGGNRDNNGKLAHIYDVKSDQWIPTPDIPGVPDYMAEYKRGNVGMSIDPNSGMIYIYGGFQWMGFSRELSVLNSAYDEPHKMDWKLSLNQTMIPQLYSPFVHYLPTIKMTLVFGGCDGYNGLTGFVGNCISMVNGYLIPDLSNTDTVVIQKQAMKLTRVGPTPRYQSCSVVMDDGNIFFQGGKGISNFFNDAYVLDVATWTWQDIELKGADNTTLLRAGHGCQKGPNGQILVIGGFVGRNGTDVHVTPQMAVIDTKTWTWSTQYKGAPLSSIWTAPPPLPGSGGPGGNNGNGNGDGDGGANTKESSGLSSGAKGGIGGGVAIGILGLGLFFWKRKNRNNTDKLPSGTTPSGAPVKPGNGPTGNSNGNNNGANNDFTMHTAGQGYVSRPEPVRAENSMYHTAVSHSTERLTGAGGVPDTAAPGSTSPFSSPITLSTLPLYSGPIADEKAPFESATYVEHPILGQKSSGKFGLFSSPKPGSRVVNDAMLAASLLQAEDQVSSRQSPKTSHADQFPLQPQQQAVYHSQMPSTAYAKPQSGFPVTMAVSDAKSNGNNSPQSIMTSLTMEQPGYASSSPSSGRNPTLYTPVTNTIVAPVIPARPIQGPQSVPEHEARIERSSPGIKTHFVNTWDMDKNGHYTPLTPTREHGANSVLIGTPAAHIPSTAASFSAATASVQHSPGENMGSNYINVASEHGSPQGQQPRYPGAPHSTPFYQDPRVLKDAENIAKMIETQAQTEPKNPHTIVGSSRGQ</sequence>
<dbReference type="PANTHER" id="PTHR46093:SF18">
    <property type="entry name" value="FIBRONECTIN TYPE-III DOMAIN-CONTAINING PROTEIN"/>
    <property type="match status" value="1"/>
</dbReference>
<feature type="compositionally biased region" description="Low complexity" evidence="3">
    <location>
        <begin position="446"/>
        <end position="462"/>
    </location>
</feature>
<reference evidence="4" key="1">
    <citation type="journal article" date="2020" name="Fungal Divers.">
        <title>Resolving the Mortierellaceae phylogeny through synthesis of multi-gene phylogenetics and phylogenomics.</title>
        <authorList>
            <person name="Vandepol N."/>
            <person name="Liber J."/>
            <person name="Desiro A."/>
            <person name="Na H."/>
            <person name="Kennedy M."/>
            <person name="Barry K."/>
            <person name="Grigoriev I.V."/>
            <person name="Miller A.N."/>
            <person name="O'Donnell K."/>
            <person name="Stajich J.E."/>
            <person name="Bonito G."/>
        </authorList>
    </citation>
    <scope>NUCLEOTIDE SEQUENCE</scope>
    <source>
        <strain evidence="4">KOD948</strain>
    </source>
</reference>
<name>A0A9P6U418_9FUNG</name>
<evidence type="ECO:0000256" key="3">
    <source>
        <dbReference type="SAM" id="MobiDB-lite"/>
    </source>
</evidence>
<feature type="region of interest" description="Disordered" evidence="3">
    <location>
        <begin position="360"/>
        <end position="402"/>
    </location>
</feature>
<dbReference type="PANTHER" id="PTHR46093">
    <property type="entry name" value="ACYL-COA-BINDING DOMAIN-CONTAINING PROTEIN 5"/>
    <property type="match status" value="1"/>
</dbReference>
<dbReference type="Gene3D" id="2.120.10.80">
    <property type="entry name" value="Kelch-type beta propeller"/>
    <property type="match status" value="2"/>
</dbReference>
<feature type="compositionally biased region" description="Polar residues" evidence="3">
    <location>
        <begin position="763"/>
        <end position="788"/>
    </location>
</feature>
<dbReference type="Pfam" id="PF24681">
    <property type="entry name" value="Kelch_KLHDC2_KLHL20_DRC7"/>
    <property type="match status" value="1"/>
</dbReference>
<evidence type="ECO:0000256" key="2">
    <source>
        <dbReference type="ARBA" id="ARBA00022737"/>
    </source>
</evidence>
<accession>A0A9P6U418</accession>
<dbReference type="Proteomes" id="UP000726737">
    <property type="component" value="Unassembled WGS sequence"/>
</dbReference>
<dbReference type="AlphaFoldDB" id="A0A9P6U418"/>
<feature type="region of interest" description="Disordered" evidence="3">
    <location>
        <begin position="763"/>
        <end position="838"/>
    </location>
</feature>
<gene>
    <name evidence="4" type="ORF">BG011_003362</name>
</gene>
<keyword evidence="2" id="KW-0677">Repeat</keyword>
<feature type="compositionally biased region" description="Gly residues" evidence="3">
    <location>
        <begin position="370"/>
        <end position="388"/>
    </location>
</feature>
<feature type="compositionally biased region" description="Polar residues" evidence="3">
    <location>
        <begin position="430"/>
        <end position="439"/>
    </location>
</feature>
<keyword evidence="1" id="KW-0880">Kelch repeat</keyword>
<dbReference type="EMBL" id="JAAAJA010000223">
    <property type="protein sequence ID" value="KAG0258338.1"/>
    <property type="molecule type" value="Genomic_DNA"/>
</dbReference>
<evidence type="ECO:0000313" key="4">
    <source>
        <dbReference type="EMBL" id="KAG0258338.1"/>
    </source>
</evidence>
<keyword evidence="5" id="KW-1185">Reference proteome</keyword>
<protein>
    <recommendedName>
        <fullName evidence="6">Galactose oxidase</fullName>
    </recommendedName>
</protein>
<evidence type="ECO:0008006" key="6">
    <source>
        <dbReference type="Google" id="ProtNLM"/>
    </source>
</evidence>
<dbReference type="InterPro" id="IPR015915">
    <property type="entry name" value="Kelch-typ_b-propeller"/>
</dbReference>